<comment type="pathway">
    <text evidence="1">Secondary metabolite biosynthesis; terpenoid biosynthesis.</text>
</comment>
<evidence type="ECO:0000256" key="1">
    <source>
        <dbReference type="ARBA" id="ARBA00004721"/>
    </source>
</evidence>
<comment type="caution">
    <text evidence="5">The sequence shown here is derived from an EMBL/GenBank/DDBJ whole genome shotgun (WGS) entry which is preliminary data.</text>
</comment>
<evidence type="ECO:0000259" key="4">
    <source>
        <dbReference type="Pfam" id="PF01397"/>
    </source>
</evidence>
<dbReference type="PANTHER" id="PTHR31225:SF93">
    <property type="entry name" value="ALPHA-HUMULENE_(-)-(E)-BETA-CARYOPHYLLENE SYNTHASE"/>
    <property type="match status" value="1"/>
</dbReference>
<reference evidence="5" key="1">
    <citation type="submission" date="2019-10" db="EMBL/GenBank/DDBJ databases">
        <authorList>
            <person name="Zhang R."/>
            <person name="Pan Y."/>
            <person name="Wang J."/>
            <person name="Ma R."/>
            <person name="Yu S."/>
        </authorList>
    </citation>
    <scope>NUCLEOTIDE SEQUENCE</scope>
    <source>
        <strain evidence="5">LA-IB0</strain>
        <tissue evidence="5">Leaf</tissue>
    </source>
</reference>
<keyword evidence="2" id="KW-0460">Magnesium</keyword>
<dbReference type="InterPro" id="IPR050148">
    <property type="entry name" value="Terpene_synthase-like"/>
</dbReference>
<dbReference type="GO" id="GO:0016114">
    <property type="term" value="P:terpenoid biosynthetic process"/>
    <property type="evidence" value="ECO:0007669"/>
    <property type="project" value="InterPro"/>
</dbReference>
<keyword evidence="6" id="KW-1185">Reference proteome</keyword>
<dbReference type="PANTHER" id="PTHR31225">
    <property type="entry name" value="OS04G0344100 PROTEIN-RELATED"/>
    <property type="match status" value="1"/>
</dbReference>
<dbReference type="GO" id="GO:0010333">
    <property type="term" value="F:terpene synthase activity"/>
    <property type="evidence" value="ECO:0007669"/>
    <property type="project" value="InterPro"/>
</dbReference>
<organism evidence="5 6">
    <name type="scientific">Buddleja alternifolia</name>
    <dbReference type="NCBI Taxonomy" id="168488"/>
    <lineage>
        <taxon>Eukaryota</taxon>
        <taxon>Viridiplantae</taxon>
        <taxon>Streptophyta</taxon>
        <taxon>Embryophyta</taxon>
        <taxon>Tracheophyta</taxon>
        <taxon>Spermatophyta</taxon>
        <taxon>Magnoliopsida</taxon>
        <taxon>eudicotyledons</taxon>
        <taxon>Gunneridae</taxon>
        <taxon>Pentapetalae</taxon>
        <taxon>asterids</taxon>
        <taxon>lamiids</taxon>
        <taxon>Lamiales</taxon>
        <taxon>Scrophulariaceae</taxon>
        <taxon>Buddlejeae</taxon>
        <taxon>Buddleja</taxon>
    </lineage>
</organism>
<dbReference type="Pfam" id="PF01397">
    <property type="entry name" value="Terpene_synth"/>
    <property type="match status" value="1"/>
</dbReference>
<dbReference type="Gene3D" id="1.10.600.10">
    <property type="entry name" value="Farnesyl Diphosphate Synthase"/>
    <property type="match status" value="1"/>
</dbReference>
<feature type="domain" description="Terpene synthase N-terminal" evidence="4">
    <location>
        <begin position="36"/>
        <end position="114"/>
    </location>
</feature>
<keyword evidence="3" id="KW-0456">Lyase</keyword>
<dbReference type="EMBL" id="WHWC01000013">
    <property type="protein sequence ID" value="KAG8370959.1"/>
    <property type="molecule type" value="Genomic_DNA"/>
</dbReference>
<gene>
    <name evidence="5" type="ORF">BUALT_Bualt13G0037400</name>
</gene>
<dbReference type="SUPFAM" id="SSF48239">
    <property type="entry name" value="Terpenoid cyclases/Protein prenyltransferases"/>
    <property type="match status" value="1"/>
</dbReference>
<dbReference type="InterPro" id="IPR001906">
    <property type="entry name" value="Terpene_synth_N"/>
</dbReference>
<proteinExistence type="predicted"/>
<name>A0AAV6WLJ2_9LAMI</name>
<dbReference type="AlphaFoldDB" id="A0AAV6WLJ2"/>
<protein>
    <recommendedName>
        <fullName evidence="4">Terpene synthase N-terminal domain-containing protein</fullName>
    </recommendedName>
</protein>
<evidence type="ECO:0000256" key="2">
    <source>
        <dbReference type="ARBA" id="ARBA00022842"/>
    </source>
</evidence>
<accession>A0AAV6WLJ2</accession>
<dbReference type="Gene3D" id="1.50.10.130">
    <property type="entry name" value="Terpene synthase, N-terminal domain"/>
    <property type="match status" value="1"/>
</dbReference>
<dbReference type="InterPro" id="IPR008949">
    <property type="entry name" value="Isoprenoid_synthase_dom_sf"/>
</dbReference>
<evidence type="ECO:0000313" key="5">
    <source>
        <dbReference type="EMBL" id="KAG8370959.1"/>
    </source>
</evidence>
<evidence type="ECO:0000256" key="3">
    <source>
        <dbReference type="ARBA" id="ARBA00023239"/>
    </source>
</evidence>
<evidence type="ECO:0000313" key="6">
    <source>
        <dbReference type="Proteomes" id="UP000826271"/>
    </source>
</evidence>
<dbReference type="Proteomes" id="UP000826271">
    <property type="component" value="Unassembled WGS sequence"/>
</dbReference>
<dbReference type="InterPro" id="IPR036965">
    <property type="entry name" value="Terpene_synth_N_sf"/>
</dbReference>
<dbReference type="InterPro" id="IPR008930">
    <property type="entry name" value="Terpenoid_cyclase/PrenylTrfase"/>
</dbReference>
<sequence>MAAATSVVNAPEESNNPPVKAFPPSLWADMSFSFDNQVLEKFAETVEPLKEEVRSMVMAKDTKPIDKMILIDTLERLGVAYHFEKEIEDQIEQIFKFHANDLEDGNYDLFTTAL</sequence>